<feature type="chain" id="PRO_5040803739" evidence="1">
    <location>
        <begin position="23"/>
        <end position="105"/>
    </location>
</feature>
<keyword evidence="3" id="KW-1185">Reference proteome</keyword>
<proteinExistence type="predicted"/>
<sequence length="105" mass="10849">MKTATKLIVSVVLTAASSLAMAEGGSDRTLKRLNETSGAKPTLNALLKEGEVVSVGPAGSTGTTGMIQTYRTNGNVQPYEIKIKTPDGKIQTVEFLSAPVGVNNG</sequence>
<protein>
    <submittedName>
        <fullName evidence="2">Uncharacterized protein</fullName>
    </submittedName>
</protein>
<feature type="signal peptide" evidence="1">
    <location>
        <begin position="1"/>
        <end position="22"/>
    </location>
</feature>
<keyword evidence="1" id="KW-0732">Signal</keyword>
<gene>
    <name evidence="2" type="ORF">K7H17_20170</name>
</gene>
<dbReference type="RefSeq" id="WP_082041344.1">
    <property type="nucleotide sequence ID" value="NZ_JAINWF010000015.1"/>
</dbReference>
<comment type="caution">
    <text evidence="2">The sequence shown here is derived from an EMBL/GenBank/DDBJ whole genome shotgun (WGS) entry which is preliminary data.</text>
</comment>
<accession>A0A9X1N8J2</accession>
<organism evidence="2 3">
    <name type="scientific">Stutzerimonas kunmingensis</name>
    <dbReference type="NCBI Taxonomy" id="1211807"/>
    <lineage>
        <taxon>Bacteria</taxon>
        <taxon>Pseudomonadati</taxon>
        <taxon>Pseudomonadota</taxon>
        <taxon>Gammaproteobacteria</taxon>
        <taxon>Pseudomonadales</taxon>
        <taxon>Pseudomonadaceae</taxon>
        <taxon>Stutzerimonas</taxon>
    </lineage>
</organism>
<dbReference type="Proteomes" id="UP001138989">
    <property type="component" value="Unassembled WGS sequence"/>
</dbReference>
<reference evidence="2" key="1">
    <citation type="submission" date="2021-08" db="EMBL/GenBank/DDBJ databases">
        <title>Isolation and characterization of neutrophilic mixotrophic iron-oxidizing bacteria from deep-sea hydrothermal vents.</title>
        <authorList>
            <person name="He Y."/>
        </authorList>
    </citation>
    <scope>NUCLEOTIDE SEQUENCE</scope>
    <source>
        <strain evidence="2">IOP_13</strain>
    </source>
</reference>
<dbReference type="EMBL" id="JAINWF010000015">
    <property type="protein sequence ID" value="MCD1610174.1"/>
    <property type="molecule type" value="Genomic_DNA"/>
</dbReference>
<name>A0A9X1N8J2_9GAMM</name>
<evidence type="ECO:0000256" key="1">
    <source>
        <dbReference type="SAM" id="SignalP"/>
    </source>
</evidence>
<evidence type="ECO:0000313" key="3">
    <source>
        <dbReference type="Proteomes" id="UP001138989"/>
    </source>
</evidence>
<dbReference type="NCBIfam" id="NF041599">
    <property type="entry name" value="reg_PtrA_PA2808"/>
    <property type="match status" value="1"/>
</dbReference>
<evidence type="ECO:0000313" key="2">
    <source>
        <dbReference type="EMBL" id="MCD1610174.1"/>
    </source>
</evidence>
<dbReference type="AlphaFoldDB" id="A0A9X1N8J2"/>